<feature type="region of interest" description="Disordered" evidence="8">
    <location>
        <begin position="228"/>
        <end position="254"/>
    </location>
</feature>
<dbReference type="GO" id="GO:0035243">
    <property type="term" value="F:protein-arginine omega-N symmetric methyltransferase activity"/>
    <property type="evidence" value="ECO:0007669"/>
    <property type="project" value="UniProtKB-EC"/>
</dbReference>
<dbReference type="Pfam" id="PF02636">
    <property type="entry name" value="Methyltransf_28"/>
    <property type="match status" value="1"/>
</dbReference>
<evidence type="ECO:0000256" key="6">
    <source>
        <dbReference type="ARBA" id="ARBA00048612"/>
    </source>
</evidence>
<feature type="compositionally biased region" description="Polar residues" evidence="8">
    <location>
        <begin position="234"/>
        <end position="254"/>
    </location>
</feature>
<comment type="subcellular location">
    <subcellularLocation>
        <location evidence="1 7">Mitochondrion</location>
    </subcellularLocation>
</comment>
<dbReference type="GO" id="GO:0032981">
    <property type="term" value="P:mitochondrial respiratory chain complex I assembly"/>
    <property type="evidence" value="ECO:0007669"/>
    <property type="project" value="TreeGrafter"/>
</dbReference>
<dbReference type="PANTHER" id="PTHR12049:SF7">
    <property type="entry name" value="PROTEIN ARGININE METHYLTRANSFERASE NDUFAF7, MITOCHONDRIAL"/>
    <property type="match status" value="1"/>
</dbReference>
<proteinExistence type="inferred from homology"/>
<keyword evidence="5 7" id="KW-0496">Mitochondrion</keyword>
<comment type="similarity">
    <text evidence="2 7">Belongs to the NDUFAF7 family.</text>
</comment>
<evidence type="ECO:0000256" key="7">
    <source>
        <dbReference type="RuleBase" id="RU364114"/>
    </source>
</evidence>
<evidence type="ECO:0000313" key="9">
    <source>
        <dbReference type="EMBL" id="KAF8905089.1"/>
    </source>
</evidence>
<reference evidence="9" key="1">
    <citation type="submission" date="2020-11" db="EMBL/GenBank/DDBJ databases">
        <authorList>
            <consortium name="DOE Joint Genome Institute"/>
            <person name="Ahrendt S."/>
            <person name="Riley R."/>
            <person name="Andreopoulos W."/>
            <person name="LaButti K."/>
            <person name="Pangilinan J."/>
            <person name="Ruiz-duenas F.J."/>
            <person name="Barrasa J.M."/>
            <person name="Sanchez-Garcia M."/>
            <person name="Camarero S."/>
            <person name="Miyauchi S."/>
            <person name="Serrano A."/>
            <person name="Linde D."/>
            <person name="Babiker R."/>
            <person name="Drula E."/>
            <person name="Ayuso-Fernandez I."/>
            <person name="Pacheco R."/>
            <person name="Padilla G."/>
            <person name="Ferreira P."/>
            <person name="Barriuso J."/>
            <person name="Kellner H."/>
            <person name="Castanera R."/>
            <person name="Alfaro M."/>
            <person name="Ramirez L."/>
            <person name="Pisabarro A.G."/>
            <person name="Kuo A."/>
            <person name="Tritt A."/>
            <person name="Lipzen A."/>
            <person name="He G."/>
            <person name="Yan M."/>
            <person name="Ng V."/>
            <person name="Cullen D."/>
            <person name="Martin F."/>
            <person name="Rosso M.-N."/>
            <person name="Henrissat B."/>
            <person name="Hibbett D."/>
            <person name="Martinez A.T."/>
            <person name="Grigoriev I.V."/>
        </authorList>
    </citation>
    <scope>NUCLEOTIDE SEQUENCE</scope>
    <source>
        <strain evidence="9">AH 44721</strain>
    </source>
</reference>
<dbReference type="AlphaFoldDB" id="A0A9P5NTU9"/>
<dbReference type="OrthoDB" id="438553at2759"/>
<comment type="function">
    <text evidence="7">Arginine methyltransferase involved in the assembly or stability of mitochondrial NADH:ubiquinone oxidoreductase complex (complex I).</text>
</comment>
<dbReference type="SUPFAM" id="SSF53335">
    <property type="entry name" value="S-adenosyl-L-methionine-dependent methyltransferases"/>
    <property type="match status" value="1"/>
</dbReference>
<dbReference type="InterPro" id="IPR003788">
    <property type="entry name" value="NDUFAF7"/>
</dbReference>
<dbReference type="InterPro" id="IPR029063">
    <property type="entry name" value="SAM-dependent_MTases_sf"/>
</dbReference>
<gene>
    <name evidence="9" type="ORF">CPB84DRAFT_1814312</name>
</gene>
<dbReference type="GO" id="GO:0032259">
    <property type="term" value="P:methylation"/>
    <property type="evidence" value="ECO:0007669"/>
    <property type="project" value="UniProtKB-KW"/>
</dbReference>
<dbReference type="GO" id="GO:0005739">
    <property type="term" value="C:mitochondrion"/>
    <property type="evidence" value="ECO:0007669"/>
    <property type="project" value="UniProtKB-SubCell"/>
</dbReference>
<evidence type="ECO:0000313" key="10">
    <source>
        <dbReference type="Proteomes" id="UP000724874"/>
    </source>
</evidence>
<name>A0A9P5NTU9_GYMJU</name>
<sequence>MASLTRICRSLASRTRLVETRIASNCLHIRFNSTTAPHTKIEKIILDHIKTTGPISFATYMQLCLSHPTDGYYMNPANKVFGSGGDFITSPEISQTFGELIALWLLQEYEKAGKGHSLRLVELGPGKGTLMGDVLRIILKFKPEKHVDVHLVETSPAMRDLQKTHLESGTRPNVRLHWHNSIEEIPPSASEYTMLLAHEFFDALPVHILQRHKETGFWHEVLIDSQPADELDSNESATSQAESADTSIPESTTSLRRVLASKPSNVGAVLGLSSPRFAQLPNGSFLEVSPSAFKIARKVGELLAADDSQKESPSLGGCGLIIDYGKDGAYEDSLRAFKRHEMVDIFREPGLCDITANVDFAFLKESMEDLVVTPHGPISQGSFLVRMGLPMRLRTLLQAAKTEKRLHDIHGAAMRLVDPKGMGGQYKVLGITSERRSDADSSLREVWPYVKEPERVDK</sequence>
<organism evidence="9 10">
    <name type="scientific">Gymnopilus junonius</name>
    <name type="common">Spectacular rustgill mushroom</name>
    <name type="synonym">Gymnopilus spectabilis subsp. junonius</name>
    <dbReference type="NCBI Taxonomy" id="109634"/>
    <lineage>
        <taxon>Eukaryota</taxon>
        <taxon>Fungi</taxon>
        <taxon>Dikarya</taxon>
        <taxon>Basidiomycota</taxon>
        <taxon>Agaricomycotina</taxon>
        <taxon>Agaricomycetes</taxon>
        <taxon>Agaricomycetidae</taxon>
        <taxon>Agaricales</taxon>
        <taxon>Agaricineae</taxon>
        <taxon>Hymenogastraceae</taxon>
        <taxon>Gymnopilus</taxon>
    </lineage>
</organism>
<dbReference type="EMBL" id="JADNYJ010000024">
    <property type="protein sequence ID" value="KAF8905089.1"/>
    <property type="molecule type" value="Genomic_DNA"/>
</dbReference>
<comment type="catalytic activity">
    <reaction evidence="6 7">
        <text>L-arginyl-[protein] + 2 S-adenosyl-L-methionine = N(omega),N(omega)'-dimethyl-L-arginyl-[protein] + 2 S-adenosyl-L-homocysteine + 2 H(+)</text>
        <dbReference type="Rhea" id="RHEA:48108"/>
        <dbReference type="Rhea" id="RHEA-COMP:10532"/>
        <dbReference type="Rhea" id="RHEA-COMP:11992"/>
        <dbReference type="ChEBI" id="CHEBI:15378"/>
        <dbReference type="ChEBI" id="CHEBI:29965"/>
        <dbReference type="ChEBI" id="CHEBI:57856"/>
        <dbReference type="ChEBI" id="CHEBI:59789"/>
        <dbReference type="ChEBI" id="CHEBI:88221"/>
        <dbReference type="EC" id="2.1.1.320"/>
    </reaction>
</comment>
<evidence type="ECO:0000256" key="1">
    <source>
        <dbReference type="ARBA" id="ARBA00004173"/>
    </source>
</evidence>
<dbReference type="Proteomes" id="UP000724874">
    <property type="component" value="Unassembled WGS sequence"/>
</dbReference>
<dbReference type="EC" id="2.1.1.320" evidence="7"/>
<keyword evidence="10" id="KW-1185">Reference proteome</keyword>
<keyword evidence="4 7" id="KW-0808">Transferase</keyword>
<keyword evidence="3 7" id="KW-0489">Methyltransferase</keyword>
<dbReference type="Gene3D" id="3.40.50.12710">
    <property type="match status" value="1"/>
</dbReference>
<protein>
    <recommendedName>
        <fullName evidence="7">Protein arginine methyltransferase NDUFAF7</fullName>
        <ecNumber evidence="7">2.1.1.320</ecNumber>
    </recommendedName>
</protein>
<evidence type="ECO:0000256" key="5">
    <source>
        <dbReference type="ARBA" id="ARBA00023128"/>
    </source>
</evidence>
<evidence type="ECO:0000256" key="3">
    <source>
        <dbReference type="ARBA" id="ARBA00022603"/>
    </source>
</evidence>
<evidence type="ECO:0000256" key="4">
    <source>
        <dbReference type="ARBA" id="ARBA00022679"/>
    </source>
</evidence>
<dbReference type="PANTHER" id="PTHR12049">
    <property type="entry name" value="PROTEIN ARGININE METHYLTRANSFERASE NDUFAF7, MITOCHONDRIAL"/>
    <property type="match status" value="1"/>
</dbReference>
<evidence type="ECO:0000256" key="2">
    <source>
        <dbReference type="ARBA" id="ARBA00005891"/>
    </source>
</evidence>
<evidence type="ECO:0000256" key="8">
    <source>
        <dbReference type="SAM" id="MobiDB-lite"/>
    </source>
</evidence>
<comment type="caution">
    <text evidence="9">The sequence shown here is derived from an EMBL/GenBank/DDBJ whole genome shotgun (WGS) entry which is preliminary data.</text>
</comment>
<accession>A0A9P5NTU9</accession>
<dbReference type="InterPro" id="IPR038375">
    <property type="entry name" value="NDUFAF7_sf"/>
</dbReference>